<dbReference type="SMART" id="SM00345">
    <property type="entry name" value="HTH_GNTR"/>
    <property type="match status" value="1"/>
</dbReference>
<dbReference type="CDD" id="cd07377">
    <property type="entry name" value="WHTH_GntR"/>
    <property type="match status" value="1"/>
</dbReference>
<protein>
    <submittedName>
        <fullName evidence="5">Transcriptional regulator, GntR family</fullName>
    </submittedName>
</protein>
<feature type="domain" description="HTH gntR-type" evidence="4">
    <location>
        <begin position="5"/>
        <end position="72"/>
    </location>
</feature>
<dbReference type="PANTHER" id="PTHR43537:SF5">
    <property type="entry name" value="UXU OPERON TRANSCRIPTIONAL REGULATOR"/>
    <property type="match status" value="1"/>
</dbReference>
<dbReference type="EMBL" id="AEDQ01000033">
    <property type="protein sequence ID" value="EFL43581.1"/>
    <property type="molecule type" value="Genomic_DNA"/>
</dbReference>
<dbReference type="InterPro" id="IPR036390">
    <property type="entry name" value="WH_DNA-bd_sf"/>
</dbReference>
<comment type="caution">
    <text evidence="5">The sequence shown here is derived from an EMBL/GenBank/DDBJ whole genome shotgun (WGS) entry which is preliminary data.</text>
</comment>
<evidence type="ECO:0000256" key="1">
    <source>
        <dbReference type="ARBA" id="ARBA00023015"/>
    </source>
</evidence>
<dbReference type="PROSITE" id="PS50949">
    <property type="entry name" value="HTH_GNTR"/>
    <property type="match status" value="1"/>
</dbReference>
<dbReference type="Proteomes" id="UP000004431">
    <property type="component" value="Unassembled WGS sequence"/>
</dbReference>
<reference evidence="5 6" key="1">
    <citation type="submission" date="2010-08" db="EMBL/GenBank/DDBJ databases">
        <authorList>
            <person name="Durkin A.S."/>
            <person name="Madupu R."/>
            <person name="Torralba M."/>
            <person name="Gillis M."/>
            <person name="Methe B."/>
            <person name="Sutton G."/>
            <person name="Nelson K.E."/>
        </authorList>
    </citation>
    <scope>NUCLEOTIDE SEQUENCE [LARGE SCALE GENOMIC DNA]</scope>
    <source>
        <strain evidence="5 6">PB189-T1-4</strain>
    </source>
</reference>
<dbReference type="Pfam" id="PF00392">
    <property type="entry name" value="GntR"/>
    <property type="match status" value="1"/>
</dbReference>
<keyword evidence="6" id="KW-1185">Reference proteome</keyword>
<accession>A0ABN0AYK8</accession>
<dbReference type="InterPro" id="IPR036388">
    <property type="entry name" value="WH-like_DNA-bd_sf"/>
</dbReference>
<dbReference type="SUPFAM" id="SSF46785">
    <property type="entry name" value="Winged helix' DNA-binding domain"/>
    <property type="match status" value="1"/>
</dbReference>
<proteinExistence type="predicted"/>
<evidence type="ECO:0000313" key="5">
    <source>
        <dbReference type="EMBL" id="EFL43581.1"/>
    </source>
</evidence>
<evidence type="ECO:0000256" key="3">
    <source>
        <dbReference type="ARBA" id="ARBA00023163"/>
    </source>
</evidence>
<sequence>MTTYQPLNEHVYDYIIALINDGNVKPGERVSEQSICEAMNVSRTPVREALIKLCDDGYLDNQLRRGFYVRGFDAEVALGVMQVMAALDAQAASLACEHLTQEDYQQMQFMVDSMNLAIEGGLLAQYYELQHNFHGYYIDRCGNERLISLVHQQQRYFVRRDFLALDIDKARATLLHANKEHEEIVRLFRAKDSVGLATFICTKHWSNDYIELFKH</sequence>
<dbReference type="SUPFAM" id="SSF48008">
    <property type="entry name" value="GntR ligand-binding domain-like"/>
    <property type="match status" value="1"/>
</dbReference>
<name>A0ABN0AYK8_9ACTN</name>
<dbReference type="InterPro" id="IPR008920">
    <property type="entry name" value="TF_FadR/GntR_C"/>
</dbReference>
<dbReference type="Pfam" id="PF07729">
    <property type="entry name" value="FCD"/>
    <property type="match status" value="1"/>
</dbReference>
<dbReference type="Gene3D" id="1.20.120.530">
    <property type="entry name" value="GntR ligand-binding domain-like"/>
    <property type="match status" value="1"/>
</dbReference>
<dbReference type="PANTHER" id="PTHR43537">
    <property type="entry name" value="TRANSCRIPTIONAL REGULATOR, GNTR FAMILY"/>
    <property type="match status" value="1"/>
</dbReference>
<dbReference type="InterPro" id="IPR011711">
    <property type="entry name" value="GntR_C"/>
</dbReference>
<evidence type="ECO:0000259" key="4">
    <source>
        <dbReference type="PROSITE" id="PS50949"/>
    </source>
</evidence>
<keyword evidence="1" id="KW-0805">Transcription regulation</keyword>
<organism evidence="5 6">
    <name type="scientific">Fannyhessea vaginae PB189-T1-4</name>
    <dbReference type="NCBI Taxonomy" id="866774"/>
    <lineage>
        <taxon>Bacteria</taxon>
        <taxon>Bacillati</taxon>
        <taxon>Actinomycetota</taxon>
        <taxon>Coriobacteriia</taxon>
        <taxon>Coriobacteriales</taxon>
        <taxon>Atopobiaceae</taxon>
        <taxon>Fannyhessea</taxon>
    </lineage>
</organism>
<evidence type="ECO:0000256" key="2">
    <source>
        <dbReference type="ARBA" id="ARBA00023125"/>
    </source>
</evidence>
<keyword evidence="2" id="KW-0238">DNA-binding</keyword>
<dbReference type="SMART" id="SM00895">
    <property type="entry name" value="FCD"/>
    <property type="match status" value="1"/>
</dbReference>
<dbReference type="RefSeq" id="WP_006304703.1">
    <property type="nucleotide sequence ID" value="NZ_AEDQ01000033.1"/>
</dbReference>
<dbReference type="InterPro" id="IPR000524">
    <property type="entry name" value="Tscrpt_reg_HTH_GntR"/>
</dbReference>
<dbReference type="Gene3D" id="1.10.10.10">
    <property type="entry name" value="Winged helix-like DNA-binding domain superfamily/Winged helix DNA-binding domain"/>
    <property type="match status" value="1"/>
</dbReference>
<evidence type="ECO:0000313" key="6">
    <source>
        <dbReference type="Proteomes" id="UP000004431"/>
    </source>
</evidence>
<keyword evidence="3" id="KW-0804">Transcription</keyword>
<gene>
    <name evidence="5" type="ORF">HMPREF9248_0684</name>
</gene>